<keyword evidence="2" id="KW-1185">Reference proteome</keyword>
<organism evidence="1 2">
    <name type="scientific">Nocardia aurea</name>
    <dbReference type="NCBI Taxonomy" id="2144174"/>
    <lineage>
        <taxon>Bacteria</taxon>
        <taxon>Bacillati</taxon>
        <taxon>Actinomycetota</taxon>
        <taxon>Actinomycetes</taxon>
        <taxon>Mycobacteriales</taxon>
        <taxon>Nocardiaceae</taxon>
        <taxon>Nocardia</taxon>
    </lineage>
</organism>
<dbReference type="RefSeq" id="WP_357786204.1">
    <property type="nucleotide sequence ID" value="NZ_JBFAKC010000010.1"/>
</dbReference>
<reference evidence="1 2" key="1">
    <citation type="submission" date="2024-06" db="EMBL/GenBank/DDBJ databases">
        <title>The Natural Products Discovery Center: Release of the First 8490 Sequenced Strains for Exploring Actinobacteria Biosynthetic Diversity.</title>
        <authorList>
            <person name="Kalkreuter E."/>
            <person name="Kautsar S.A."/>
            <person name="Yang D."/>
            <person name="Bader C.D."/>
            <person name="Teijaro C.N."/>
            <person name="Fluegel L."/>
            <person name="Davis C.M."/>
            <person name="Simpson J.R."/>
            <person name="Lauterbach L."/>
            <person name="Steele A.D."/>
            <person name="Gui C."/>
            <person name="Meng S."/>
            <person name="Li G."/>
            <person name="Viehrig K."/>
            <person name="Ye F."/>
            <person name="Su P."/>
            <person name="Kiefer A.F."/>
            <person name="Nichols A."/>
            <person name="Cepeda A.J."/>
            <person name="Yan W."/>
            <person name="Fan B."/>
            <person name="Jiang Y."/>
            <person name="Adhikari A."/>
            <person name="Zheng C.-J."/>
            <person name="Schuster L."/>
            <person name="Cowan T.M."/>
            <person name="Smanski M.J."/>
            <person name="Chevrette M.G."/>
            <person name="De Carvalho L.P.S."/>
            <person name="Shen B."/>
        </authorList>
    </citation>
    <scope>NUCLEOTIDE SEQUENCE [LARGE SCALE GENOMIC DNA]</scope>
    <source>
        <strain evidence="1 2">NPDC050403</strain>
    </source>
</reference>
<evidence type="ECO:0000313" key="1">
    <source>
        <dbReference type="EMBL" id="MEV0710358.1"/>
    </source>
</evidence>
<dbReference type="Proteomes" id="UP001551695">
    <property type="component" value="Unassembled WGS sequence"/>
</dbReference>
<evidence type="ECO:0000313" key="2">
    <source>
        <dbReference type="Proteomes" id="UP001551695"/>
    </source>
</evidence>
<sequence>MAFDADDDHRPDTSDSNSVEALWFLTDLLLDTQLLMADAGRPDLVERALDLSRRLATDGPQVDQTFVLDFHAVTSAAAEFCQSDAGEMNRPGSAIGELYWNLSWSVVFLSVLREKNLP</sequence>
<gene>
    <name evidence="1" type="ORF">AB0I48_22580</name>
</gene>
<name>A0ABV3FYE1_9NOCA</name>
<proteinExistence type="predicted"/>
<accession>A0ABV3FYE1</accession>
<comment type="caution">
    <text evidence="1">The sequence shown here is derived from an EMBL/GenBank/DDBJ whole genome shotgun (WGS) entry which is preliminary data.</text>
</comment>
<protein>
    <submittedName>
        <fullName evidence="1">Uncharacterized protein</fullName>
    </submittedName>
</protein>
<dbReference type="EMBL" id="JBFAKC010000010">
    <property type="protein sequence ID" value="MEV0710358.1"/>
    <property type="molecule type" value="Genomic_DNA"/>
</dbReference>